<evidence type="ECO:0000313" key="7">
    <source>
        <dbReference type="Proteomes" id="UP000199533"/>
    </source>
</evidence>
<dbReference type="PANTHER" id="PTHR38099">
    <property type="entry name" value="LARGE RIBOSOMAL RNA SUBUNIT ACCUMULATION PROTEIN YCED"/>
    <property type="match status" value="1"/>
</dbReference>
<dbReference type="InterPro" id="IPR039255">
    <property type="entry name" value="YceD_bac"/>
</dbReference>
<sequence>MSVRFVIDLLDFVRKAGRHHGKIPLSDLARIQDFLYENKGEVFYWINGIIDQEDKHCLHIQLEGELCLCCQRCLGSLPHTLDIKTSLLVVENESELIQTDTDDSVDAILATVDMDVLKLVEDEIILSLSISSRHNEGECEIHKPEYYQPTEISSSKKNPFAVLKTLKKTQH</sequence>
<keyword evidence="4" id="KW-0690">Ribosome biogenesis</keyword>
<dbReference type="GO" id="GO:0042254">
    <property type="term" value="P:ribosome biogenesis"/>
    <property type="evidence" value="ECO:0007669"/>
    <property type="project" value="UniProtKB-KW"/>
</dbReference>
<reference evidence="7" key="1">
    <citation type="submission" date="2016-10" db="EMBL/GenBank/DDBJ databases">
        <authorList>
            <person name="Varghese N."/>
            <person name="Submissions S."/>
        </authorList>
    </citation>
    <scope>NUCLEOTIDE SEQUENCE [LARGE SCALE GENOMIC DNA]</scope>
    <source>
        <strain evidence="7">Nm69</strain>
    </source>
</reference>
<organism evidence="6 7">
    <name type="scientific">Nitrosomonas aestuarii</name>
    <dbReference type="NCBI Taxonomy" id="52441"/>
    <lineage>
        <taxon>Bacteria</taxon>
        <taxon>Pseudomonadati</taxon>
        <taxon>Pseudomonadota</taxon>
        <taxon>Betaproteobacteria</taxon>
        <taxon>Nitrosomonadales</taxon>
        <taxon>Nitrosomonadaceae</taxon>
        <taxon>Nitrosomonas</taxon>
    </lineage>
</organism>
<dbReference type="PANTHER" id="PTHR38099:SF1">
    <property type="entry name" value="LARGE RIBOSOMAL RNA SUBUNIT ACCUMULATION PROTEIN YCED"/>
    <property type="match status" value="1"/>
</dbReference>
<evidence type="ECO:0000256" key="2">
    <source>
        <dbReference type="ARBA" id="ARBA00010740"/>
    </source>
</evidence>
<dbReference type="OrthoDB" id="5297600at2"/>
<proteinExistence type="inferred from homology"/>
<gene>
    <name evidence="6" type="ORF">SAMN05216302_10433</name>
</gene>
<dbReference type="EMBL" id="FOSP01000043">
    <property type="protein sequence ID" value="SFL21376.1"/>
    <property type="molecule type" value="Genomic_DNA"/>
</dbReference>
<dbReference type="STRING" id="52441.SAMN05216302_10433"/>
<dbReference type="InterPro" id="IPR003772">
    <property type="entry name" value="YceD"/>
</dbReference>
<evidence type="ECO:0000256" key="3">
    <source>
        <dbReference type="ARBA" id="ARBA00015716"/>
    </source>
</evidence>
<accession>A0A1I4FX55</accession>
<evidence type="ECO:0000256" key="1">
    <source>
        <dbReference type="ARBA" id="ARBA00002868"/>
    </source>
</evidence>
<evidence type="ECO:0000313" key="6">
    <source>
        <dbReference type="EMBL" id="SFL21376.1"/>
    </source>
</evidence>
<dbReference type="Pfam" id="PF02620">
    <property type="entry name" value="YceD"/>
    <property type="match status" value="1"/>
</dbReference>
<dbReference type="RefSeq" id="WP_090702716.1">
    <property type="nucleotide sequence ID" value="NZ_FOSP01000043.1"/>
</dbReference>
<comment type="function">
    <text evidence="1">Plays a role in synthesis, processing and/or stability of 23S rRNA.</text>
</comment>
<dbReference type="AlphaFoldDB" id="A0A1I4FX55"/>
<comment type="similarity">
    <text evidence="2">Belongs to the DUF177 domain family.</text>
</comment>
<evidence type="ECO:0000256" key="4">
    <source>
        <dbReference type="ARBA" id="ARBA00022517"/>
    </source>
</evidence>
<dbReference type="GO" id="GO:0005829">
    <property type="term" value="C:cytosol"/>
    <property type="evidence" value="ECO:0007669"/>
    <property type="project" value="TreeGrafter"/>
</dbReference>
<evidence type="ECO:0000256" key="5">
    <source>
        <dbReference type="ARBA" id="ARBA00031841"/>
    </source>
</evidence>
<keyword evidence="7" id="KW-1185">Reference proteome</keyword>
<protein>
    <recommendedName>
        <fullName evidence="3">Large ribosomal RNA subunit accumulation protein YceD</fullName>
    </recommendedName>
    <alternativeName>
        <fullName evidence="5">23S rRNA accumulation protein YceD</fullName>
    </alternativeName>
</protein>
<dbReference type="Proteomes" id="UP000199533">
    <property type="component" value="Unassembled WGS sequence"/>
</dbReference>
<name>A0A1I4FX55_9PROT</name>